<keyword evidence="9" id="KW-1185">Reference proteome</keyword>
<feature type="transmembrane region" description="Helical" evidence="6">
    <location>
        <begin position="36"/>
        <end position="54"/>
    </location>
</feature>
<protein>
    <submittedName>
        <fullName evidence="8">GtrA family protein</fullName>
    </submittedName>
</protein>
<sequence length="136" mass="15045">MIKNNKIIRFGIVGAINTALDFGLLLLFTHLGLPKIASNTLSTGMAFIFSFFANKKYTFRSSSGNVKREIALFTIVTLFGLWVLQNGVIWSISPLCAALLHNESLALLAAKLAGTIVSLTWNYLTYDILVFRKDIT</sequence>
<dbReference type="PANTHER" id="PTHR38459">
    <property type="entry name" value="PROPHAGE BACTOPRENOL-LINKED GLUCOSE TRANSLOCASE HOMOLOG"/>
    <property type="match status" value="1"/>
</dbReference>
<dbReference type="InterPro" id="IPR051401">
    <property type="entry name" value="GtrA_CellWall_Glycosyl"/>
</dbReference>
<proteinExistence type="inferred from homology"/>
<evidence type="ECO:0000256" key="4">
    <source>
        <dbReference type="ARBA" id="ARBA00022989"/>
    </source>
</evidence>
<keyword evidence="4 6" id="KW-1133">Transmembrane helix</keyword>
<dbReference type="InterPro" id="IPR007267">
    <property type="entry name" value="GtrA_DPMS_TM"/>
</dbReference>
<dbReference type="Proteomes" id="UP001177295">
    <property type="component" value="Chromosome"/>
</dbReference>
<comment type="subcellular location">
    <subcellularLocation>
        <location evidence="1">Membrane</location>
        <topology evidence="1">Multi-pass membrane protein</topology>
    </subcellularLocation>
</comment>
<feature type="domain" description="GtrA/DPMS transmembrane" evidence="7">
    <location>
        <begin position="9"/>
        <end position="131"/>
    </location>
</feature>
<dbReference type="RefSeq" id="WP_376754015.1">
    <property type="nucleotide sequence ID" value="NZ_CP124550.1"/>
</dbReference>
<evidence type="ECO:0000256" key="6">
    <source>
        <dbReference type="SAM" id="Phobius"/>
    </source>
</evidence>
<evidence type="ECO:0000256" key="3">
    <source>
        <dbReference type="ARBA" id="ARBA00022692"/>
    </source>
</evidence>
<feature type="transmembrane region" description="Helical" evidence="6">
    <location>
        <begin position="70"/>
        <end position="92"/>
    </location>
</feature>
<dbReference type="EMBL" id="CP124550">
    <property type="protein sequence ID" value="WIO46494.1"/>
    <property type="molecule type" value="Genomic_DNA"/>
</dbReference>
<reference evidence="8 9" key="1">
    <citation type="journal article" date="2023" name="Cell">
        <title>Genetic manipulation of Patescibacteria provides mechanistic insights into microbial dark matter and the epibiotic lifestyle.</title>
        <authorList>
            <person name="Wang Y."/>
            <person name="Gallagher L.A."/>
            <person name="Andrade P.A."/>
            <person name="Liu A."/>
            <person name="Humphreys I.R."/>
            <person name="Turkarslan S."/>
            <person name="Cutler K.J."/>
            <person name="Arrieta-Ortiz M.L."/>
            <person name="Li Y."/>
            <person name="Radey M.C."/>
            <person name="McLean J.S."/>
            <person name="Cong Q."/>
            <person name="Baker D."/>
            <person name="Baliga N.S."/>
            <person name="Peterson S.B."/>
            <person name="Mougous J.D."/>
        </authorList>
    </citation>
    <scope>NUCLEOTIDE SEQUENCE [LARGE SCALE GENOMIC DNA]</scope>
    <source>
        <strain evidence="8 9">ML1</strain>
    </source>
</reference>
<evidence type="ECO:0000256" key="5">
    <source>
        <dbReference type="ARBA" id="ARBA00023136"/>
    </source>
</evidence>
<evidence type="ECO:0000256" key="2">
    <source>
        <dbReference type="ARBA" id="ARBA00009399"/>
    </source>
</evidence>
<evidence type="ECO:0000313" key="9">
    <source>
        <dbReference type="Proteomes" id="UP001177295"/>
    </source>
</evidence>
<evidence type="ECO:0000259" key="7">
    <source>
        <dbReference type="Pfam" id="PF04138"/>
    </source>
</evidence>
<keyword evidence="3 6" id="KW-0812">Transmembrane</keyword>
<evidence type="ECO:0000256" key="1">
    <source>
        <dbReference type="ARBA" id="ARBA00004141"/>
    </source>
</evidence>
<organism evidence="8 9">
    <name type="scientific">Candidatus Southlakia epibionticum</name>
    <dbReference type="NCBI Taxonomy" id="3043284"/>
    <lineage>
        <taxon>Bacteria</taxon>
        <taxon>Candidatus Saccharimonadota</taxon>
        <taxon>Candidatus Saccharimonadia</taxon>
        <taxon>Candidatus Saccharimonadales</taxon>
        <taxon>Candidatus Saccharimonadaceae</taxon>
        <taxon>Candidatus Southlakia</taxon>
    </lineage>
</organism>
<gene>
    <name evidence="8" type="ORF">SEML1_0899</name>
</gene>
<evidence type="ECO:0000313" key="8">
    <source>
        <dbReference type="EMBL" id="WIO46494.1"/>
    </source>
</evidence>
<feature type="transmembrane region" description="Helical" evidence="6">
    <location>
        <begin position="7"/>
        <end position="30"/>
    </location>
</feature>
<comment type="similarity">
    <text evidence="2">Belongs to the GtrA family.</text>
</comment>
<accession>A0ABY8WYC8</accession>
<name>A0ABY8WYC8_9BACT</name>
<dbReference type="PANTHER" id="PTHR38459:SF1">
    <property type="entry name" value="PROPHAGE BACTOPRENOL-LINKED GLUCOSE TRANSLOCASE HOMOLOG"/>
    <property type="match status" value="1"/>
</dbReference>
<dbReference type="Pfam" id="PF04138">
    <property type="entry name" value="GtrA_DPMS_TM"/>
    <property type="match status" value="1"/>
</dbReference>
<feature type="transmembrane region" description="Helical" evidence="6">
    <location>
        <begin position="104"/>
        <end position="124"/>
    </location>
</feature>
<keyword evidence="5 6" id="KW-0472">Membrane</keyword>